<accession>A0A3P5XXH8</accession>
<reference evidence="1 2" key="1">
    <citation type="submission" date="2018-11" db="EMBL/GenBank/DDBJ databases">
        <authorList>
            <person name="Criscuolo A."/>
        </authorList>
    </citation>
    <scope>NUCLEOTIDE SEQUENCE [LARGE SCALE GENOMIC DNA]</scope>
    <source>
        <strain evidence="1">ACIP111625</strain>
    </source>
</reference>
<organism evidence="1 2">
    <name type="scientific">Pseudogemmobacter humi</name>
    <dbReference type="NCBI Taxonomy" id="2483812"/>
    <lineage>
        <taxon>Bacteria</taxon>
        <taxon>Pseudomonadati</taxon>
        <taxon>Pseudomonadota</taxon>
        <taxon>Alphaproteobacteria</taxon>
        <taxon>Rhodobacterales</taxon>
        <taxon>Paracoccaceae</taxon>
        <taxon>Pseudogemmobacter</taxon>
    </lineage>
</organism>
<name>A0A3P5XXH8_9RHOB</name>
<sequence>MLSPEFCRCSGHLNLLYSARPASQRAKGCQARTTKTGIEERVTTSVA</sequence>
<gene>
    <name evidence="1" type="ORF">XINFAN_04069</name>
</gene>
<dbReference type="Proteomes" id="UP000277498">
    <property type="component" value="Unassembled WGS sequence"/>
</dbReference>
<protein>
    <submittedName>
        <fullName evidence="1">Uncharacterized protein</fullName>
    </submittedName>
</protein>
<keyword evidence="2" id="KW-1185">Reference proteome</keyword>
<evidence type="ECO:0000313" key="2">
    <source>
        <dbReference type="Proteomes" id="UP000277498"/>
    </source>
</evidence>
<dbReference type="EMBL" id="UXAW01000134">
    <property type="protein sequence ID" value="VDC33840.1"/>
    <property type="molecule type" value="Genomic_DNA"/>
</dbReference>
<evidence type="ECO:0000313" key="1">
    <source>
        <dbReference type="EMBL" id="VDC33840.1"/>
    </source>
</evidence>
<dbReference type="AlphaFoldDB" id="A0A3P5XXH8"/>
<proteinExistence type="predicted"/>